<gene>
    <name evidence="1" type="ORF">K491DRAFT_699847</name>
</gene>
<protein>
    <submittedName>
        <fullName evidence="1">Uncharacterized protein</fullName>
    </submittedName>
</protein>
<evidence type="ECO:0000313" key="2">
    <source>
        <dbReference type="Proteomes" id="UP000799324"/>
    </source>
</evidence>
<dbReference type="EMBL" id="MU004694">
    <property type="protein sequence ID" value="KAF2647087.1"/>
    <property type="molecule type" value="Genomic_DNA"/>
</dbReference>
<evidence type="ECO:0000313" key="1">
    <source>
        <dbReference type="EMBL" id="KAF2647087.1"/>
    </source>
</evidence>
<proteinExistence type="predicted"/>
<sequence>MAQSVWQTWDAFVVASKAPGDNACVTMSEIEYDFLYANSASTDTEPKKDLVITDGQVFTIGNKPFSFYITPTCLLLPLINFTDREK</sequence>
<organism evidence="1 2">
    <name type="scientific">Lophiostoma macrostomum CBS 122681</name>
    <dbReference type="NCBI Taxonomy" id="1314788"/>
    <lineage>
        <taxon>Eukaryota</taxon>
        <taxon>Fungi</taxon>
        <taxon>Dikarya</taxon>
        <taxon>Ascomycota</taxon>
        <taxon>Pezizomycotina</taxon>
        <taxon>Dothideomycetes</taxon>
        <taxon>Pleosporomycetidae</taxon>
        <taxon>Pleosporales</taxon>
        <taxon>Lophiostomataceae</taxon>
        <taxon>Lophiostoma</taxon>
    </lineage>
</organism>
<dbReference type="Proteomes" id="UP000799324">
    <property type="component" value="Unassembled WGS sequence"/>
</dbReference>
<dbReference type="OrthoDB" id="449487at2759"/>
<accession>A0A6A6SJC5</accession>
<name>A0A6A6SJC5_9PLEO</name>
<keyword evidence="2" id="KW-1185">Reference proteome</keyword>
<reference evidence="1" key="1">
    <citation type="journal article" date="2020" name="Stud. Mycol.">
        <title>101 Dothideomycetes genomes: a test case for predicting lifestyles and emergence of pathogens.</title>
        <authorList>
            <person name="Haridas S."/>
            <person name="Albert R."/>
            <person name="Binder M."/>
            <person name="Bloem J."/>
            <person name="Labutti K."/>
            <person name="Salamov A."/>
            <person name="Andreopoulos B."/>
            <person name="Baker S."/>
            <person name="Barry K."/>
            <person name="Bills G."/>
            <person name="Bluhm B."/>
            <person name="Cannon C."/>
            <person name="Castanera R."/>
            <person name="Culley D."/>
            <person name="Daum C."/>
            <person name="Ezra D."/>
            <person name="Gonzalez J."/>
            <person name="Henrissat B."/>
            <person name="Kuo A."/>
            <person name="Liang C."/>
            <person name="Lipzen A."/>
            <person name="Lutzoni F."/>
            <person name="Magnuson J."/>
            <person name="Mondo S."/>
            <person name="Nolan M."/>
            <person name="Ohm R."/>
            <person name="Pangilinan J."/>
            <person name="Park H.-J."/>
            <person name="Ramirez L."/>
            <person name="Alfaro M."/>
            <person name="Sun H."/>
            <person name="Tritt A."/>
            <person name="Yoshinaga Y."/>
            <person name="Zwiers L.-H."/>
            <person name="Turgeon B."/>
            <person name="Goodwin S."/>
            <person name="Spatafora J."/>
            <person name="Crous P."/>
            <person name="Grigoriev I."/>
        </authorList>
    </citation>
    <scope>NUCLEOTIDE SEQUENCE</scope>
    <source>
        <strain evidence="1">CBS 122681</strain>
    </source>
</reference>
<dbReference type="AlphaFoldDB" id="A0A6A6SJC5"/>